<organism evidence="2 3">
    <name type="scientific">Vibrio ishigakensis</name>
    <dbReference type="NCBI Taxonomy" id="1481914"/>
    <lineage>
        <taxon>Bacteria</taxon>
        <taxon>Pseudomonadati</taxon>
        <taxon>Pseudomonadota</taxon>
        <taxon>Gammaproteobacteria</taxon>
        <taxon>Vibrionales</taxon>
        <taxon>Vibrionaceae</taxon>
        <taxon>Vibrio</taxon>
    </lineage>
</organism>
<dbReference type="PANTHER" id="PTHR43792:SF1">
    <property type="entry name" value="N-ACETYLTRANSFERASE DOMAIN-CONTAINING PROTEIN"/>
    <property type="match status" value="1"/>
</dbReference>
<dbReference type="Gene3D" id="3.40.630.30">
    <property type="match status" value="1"/>
</dbReference>
<dbReference type="AlphaFoldDB" id="A0A0B8P1K7"/>
<feature type="domain" description="N-acetyltransferase" evidence="1">
    <location>
        <begin position="8"/>
        <end position="165"/>
    </location>
</feature>
<gene>
    <name evidence="2" type="ORF">JCM19231_1659</name>
</gene>
<dbReference type="RefSeq" id="WP_315972690.1">
    <property type="nucleotide sequence ID" value="NZ_AP024882.1"/>
</dbReference>
<evidence type="ECO:0000313" key="2">
    <source>
        <dbReference type="EMBL" id="GAM57218.1"/>
    </source>
</evidence>
<dbReference type="Proteomes" id="UP000031671">
    <property type="component" value="Unassembled WGS sequence"/>
</dbReference>
<dbReference type="EMBL" id="BBRZ01000047">
    <property type="protein sequence ID" value="GAM57218.1"/>
    <property type="molecule type" value="Genomic_DNA"/>
</dbReference>
<evidence type="ECO:0000259" key="1">
    <source>
        <dbReference type="PROSITE" id="PS51186"/>
    </source>
</evidence>
<comment type="caution">
    <text evidence="2">The sequence shown here is derived from an EMBL/GenBank/DDBJ whole genome shotgun (WGS) entry which is preliminary data.</text>
</comment>
<reference evidence="2 3" key="2">
    <citation type="submission" date="2015-01" db="EMBL/GenBank/DDBJ databases">
        <authorList>
            <consortium name="NBRP consortium"/>
            <person name="Sawabe T."/>
            <person name="Meirelles P."/>
            <person name="Feng G."/>
            <person name="Sayaka M."/>
            <person name="Hattori M."/>
            <person name="Ohkuma M."/>
        </authorList>
    </citation>
    <scope>NUCLEOTIDE SEQUENCE [LARGE SCALE GENOMIC DNA]</scope>
    <source>
        <strain evidence="3">JCM 19231</strain>
    </source>
</reference>
<name>A0A0B8P1K7_9VIBR</name>
<dbReference type="PANTHER" id="PTHR43792">
    <property type="entry name" value="GNAT FAMILY, PUTATIVE (AFU_ORTHOLOGUE AFUA_3G00765)-RELATED-RELATED"/>
    <property type="match status" value="1"/>
</dbReference>
<evidence type="ECO:0000313" key="3">
    <source>
        <dbReference type="Proteomes" id="UP000031671"/>
    </source>
</evidence>
<dbReference type="InterPro" id="IPR016181">
    <property type="entry name" value="Acyl_CoA_acyltransferase"/>
</dbReference>
<dbReference type="InterPro" id="IPR051531">
    <property type="entry name" value="N-acetyltransferase"/>
</dbReference>
<keyword evidence="2" id="KW-0808">Transferase</keyword>
<dbReference type="SUPFAM" id="SSF55729">
    <property type="entry name" value="Acyl-CoA N-acyltransferases (Nat)"/>
    <property type="match status" value="1"/>
</dbReference>
<reference evidence="2 3" key="1">
    <citation type="submission" date="2015-01" db="EMBL/GenBank/DDBJ databases">
        <title>Vibrio sp. C1 JCM 19231 whole genome shotgun sequence.</title>
        <authorList>
            <person name="Sawabe T."/>
            <person name="Meirelles P."/>
            <person name="Feng G."/>
            <person name="Sayaka M."/>
            <person name="Hattori M."/>
            <person name="Ohkuma M."/>
        </authorList>
    </citation>
    <scope>NUCLEOTIDE SEQUENCE [LARGE SCALE GENOMIC DNA]</scope>
    <source>
        <strain evidence="3">JCM 19231</strain>
    </source>
</reference>
<dbReference type="Pfam" id="PF13302">
    <property type="entry name" value="Acetyltransf_3"/>
    <property type="match status" value="1"/>
</dbReference>
<dbReference type="PROSITE" id="PS51186">
    <property type="entry name" value="GNAT"/>
    <property type="match status" value="1"/>
</dbReference>
<dbReference type="InterPro" id="IPR000182">
    <property type="entry name" value="GNAT_dom"/>
</dbReference>
<keyword evidence="3" id="KW-1185">Reference proteome</keyword>
<proteinExistence type="predicted"/>
<accession>A0A0B8P1K7</accession>
<sequence>MRLETENLVMVQVTEDDFELFRNLNTDEEVIEYCFDKPNLEEVKQRFESRLPKWCKNSEHWLCLSIMDKRVNQKVGVTGFVLNEDGAEVGFLLSPKFKGRNIATESLSEVMRWARGVHDIQYFNAVVTEGNIASERVLQKCGFNLEQRIADAYEIRGKLYADLIYKS</sequence>
<dbReference type="GO" id="GO:0016747">
    <property type="term" value="F:acyltransferase activity, transferring groups other than amino-acyl groups"/>
    <property type="evidence" value="ECO:0007669"/>
    <property type="project" value="InterPro"/>
</dbReference>
<protein>
    <submittedName>
        <fullName evidence="2">Acrtyltransferase</fullName>
    </submittedName>
</protein>